<dbReference type="Proteomes" id="UP000001067">
    <property type="component" value="Unassembled WGS sequence"/>
</dbReference>
<dbReference type="EMBL" id="GL537084">
    <property type="protein sequence ID" value="EFQ87214.1"/>
    <property type="molecule type" value="Genomic_DNA"/>
</dbReference>
<dbReference type="OrthoDB" id="3791893at2759"/>
<feature type="compositionally biased region" description="Polar residues" evidence="1">
    <location>
        <begin position="45"/>
        <end position="56"/>
    </location>
</feature>
<organism evidence="3">
    <name type="scientific">Pyrenophora teres f. teres (strain 0-1)</name>
    <name type="common">Barley net blotch fungus</name>
    <name type="synonym">Drechslera teres f. teres</name>
    <dbReference type="NCBI Taxonomy" id="861557"/>
    <lineage>
        <taxon>Eukaryota</taxon>
        <taxon>Fungi</taxon>
        <taxon>Dikarya</taxon>
        <taxon>Ascomycota</taxon>
        <taxon>Pezizomycotina</taxon>
        <taxon>Dothideomycetes</taxon>
        <taxon>Pleosporomycetidae</taxon>
        <taxon>Pleosporales</taxon>
        <taxon>Pleosporineae</taxon>
        <taxon>Pleosporaceae</taxon>
        <taxon>Pyrenophora</taxon>
    </lineage>
</organism>
<sequence>MGTTKSTQPTNTLAPVQLDGGADYHPRARPSVITSSHARPAVPFYSQQQYHGQMSHQSRHGPSVPPPPRQQTHTTTTSTVRDLLPYCTTEPPLDEAQVIALSDVVGSLKELVLLSLCATSGDVSSMEKLEGAVGQQTAANITDFFADEWEIDG</sequence>
<gene>
    <name evidence="2" type="ORF">PTT_17362</name>
</gene>
<feature type="compositionally biased region" description="Polar residues" evidence="1">
    <location>
        <begin position="1"/>
        <end position="14"/>
    </location>
</feature>
<name>E3S4A8_PYRTT</name>
<dbReference type="AlphaFoldDB" id="E3S4A8"/>
<dbReference type="HOGENOM" id="CLU_1532415_0_0_1"/>
<dbReference type="eggNOG" id="ENOG502SYS1">
    <property type="taxonomic scope" value="Eukaryota"/>
</dbReference>
<evidence type="ECO:0000313" key="2">
    <source>
        <dbReference type="EMBL" id="EFQ87214.1"/>
    </source>
</evidence>
<feature type="region of interest" description="Disordered" evidence="1">
    <location>
        <begin position="1"/>
        <end position="78"/>
    </location>
</feature>
<evidence type="ECO:0000313" key="3">
    <source>
        <dbReference type="Proteomes" id="UP000001067"/>
    </source>
</evidence>
<protein>
    <submittedName>
        <fullName evidence="2">Uncharacterized protein</fullName>
    </submittedName>
</protein>
<keyword evidence="3" id="KW-1185">Reference proteome</keyword>
<reference evidence="2 3" key="1">
    <citation type="journal article" date="2010" name="Genome Biol.">
        <title>A first genome assembly of the barley fungal pathogen Pyrenophora teres f. teres.</title>
        <authorList>
            <person name="Ellwood S.R."/>
            <person name="Liu Z."/>
            <person name="Syme R.A."/>
            <person name="Lai Z."/>
            <person name="Hane J.K."/>
            <person name="Keiper F."/>
            <person name="Moffat C.S."/>
            <person name="Oliver R.P."/>
            <person name="Friesen T.L."/>
        </authorList>
    </citation>
    <scope>NUCLEOTIDE SEQUENCE [LARGE SCALE GENOMIC DNA]</scope>
    <source>
        <strain evidence="2 3">0-1</strain>
    </source>
</reference>
<accession>E3S4A8</accession>
<proteinExistence type="predicted"/>
<evidence type="ECO:0000256" key="1">
    <source>
        <dbReference type="SAM" id="MobiDB-lite"/>
    </source>
</evidence>
<dbReference type="KEGG" id="pte:PTT_17362"/>